<reference evidence="3 4" key="1">
    <citation type="submission" date="2020-03" db="EMBL/GenBank/DDBJ databases">
        <title>Draft Genome Sequence of Cudoniella acicularis.</title>
        <authorList>
            <person name="Buettner E."/>
            <person name="Kellner H."/>
        </authorList>
    </citation>
    <scope>NUCLEOTIDE SEQUENCE [LARGE SCALE GENOMIC DNA]</scope>
    <source>
        <strain evidence="3 4">DSM 108380</strain>
    </source>
</reference>
<feature type="signal peptide" evidence="2">
    <location>
        <begin position="1"/>
        <end position="17"/>
    </location>
</feature>
<name>A0A8H4RP32_9HELO</name>
<dbReference type="EMBL" id="JAAMPI010000254">
    <property type="protein sequence ID" value="KAF4633500.1"/>
    <property type="molecule type" value="Genomic_DNA"/>
</dbReference>
<feature type="compositionally biased region" description="Low complexity" evidence="1">
    <location>
        <begin position="264"/>
        <end position="280"/>
    </location>
</feature>
<feature type="compositionally biased region" description="Polar residues" evidence="1">
    <location>
        <begin position="254"/>
        <end position="263"/>
    </location>
</feature>
<accession>A0A8H4RP32</accession>
<evidence type="ECO:0000256" key="2">
    <source>
        <dbReference type="SAM" id="SignalP"/>
    </source>
</evidence>
<proteinExistence type="predicted"/>
<dbReference type="AlphaFoldDB" id="A0A8H4RP32"/>
<organism evidence="3 4">
    <name type="scientific">Cudoniella acicularis</name>
    <dbReference type="NCBI Taxonomy" id="354080"/>
    <lineage>
        <taxon>Eukaryota</taxon>
        <taxon>Fungi</taxon>
        <taxon>Dikarya</taxon>
        <taxon>Ascomycota</taxon>
        <taxon>Pezizomycotina</taxon>
        <taxon>Leotiomycetes</taxon>
        <taxon>Helotiales</taxon>
        <taxon>Tricladiaceae</taxon>
        <taxon>Cudoniella</taxon>
    </lineage>
</organism>
<dbReference type="OrthoDB" id="2110578at2759"/>
<evidence type="ECO:0000313" key="4">
    <source>
        <dbReference type="Proteomes" id="UP000566819"/>
    </source>
</evidence>
<keyword evidence="4" id="KW-1185">Reference proteome</keyword>
<evidence type="ECO:0000313" key="3">
    <source>
        <dbReference type="EMBL" id="KAF4633500.1"/>
    </source>
</evidence>
<dbReference type="Proteomes" id="UP000566819">
    <property type="component" value="Unassembled WGS sequence"/>
</dbReference>
<gene>
    <name evidence="3" type="ORF">G7Y89_g4618</name>
</gene>
<evidence type="ECO:0000256" key="1">
    <source>
        <dbReference type="SAM" id="MobiDB-lite"/>
    </source>
</evidence>
<keyword evidence="2" id="KW-0732">Signal</keyword>
<feature type="chain" id="PRO_5033992988" evidence="2">
    <location>
        <begin position="18"/>
        <end position="311"/>
    </location>
</feature>
<feature type="region of interest" description="Disordered" evidence="1">
    <location>
        <begin position="254"/>
        <end position="283"/>
    </location>
</feature>
<comment type="caution">
    <text evidence="3">The sequence shown here is derived from an EMBL/GenBank/DDBJ whole genome shotgun (WGS) entry which is preliminary data.</text>
</comment>
<protein>
    <submittedName>
        <fullName evidence="3">Uncharacterized protein</fullName>
    </submittedName>
</protein>
<sequence>MLFKILAVAAAITGAFAQRPSNTSICDYYTTALLKNNTAANQEKLITFIVNTAVIGNYTTPNIGISVPGILTAGTYNGTRVNLLPYFNGALASTNRGGVGRSVNFLDGGGAAPLVQNKPANSTSSNQYILLTHLYEYFGALFGCSGVGTADYPVYNGLGSQYQVHKFMGLSHAQVGYFIEQVALSAASFGVGQSDLMIVGNALNNLFNYRCAPPTVVIPIQGAQFQSICLDNTCPISRNSTCFSYDSTTKPAPANSTNMFTPNATTTKTGSKTSSLATATVSPPPKASHGGAVSVGMSFAVVAGGLAALFL</sequence>